<keyword evidence="11" id="KW-1185">Reference proteome</keyword>
<keyword evidence="4 7" id="KW-0561">Oxygen transport</keyword>
<dbReference type="Gene3D" id="1.10.490.10">
    <property type="entry name" value="Globins"/>
    <property type="match status" value="1"/>
</dbReference>
<name>A0AAQ4RBV6_GASAC</name>
<dbReference type="InterPro" id="IPR012292">
    <property type="entry name" value="Globin/Proto"/>
</dbReference>
<reference evidence="10" key="3">
    <citation type="submission" date="2025-09" db="UniProtKB">
        <authorList>
            <consortium name="Ensembl"/>
        </authorList>
    </citation>
    <scope>IDENTIFICATION</scope>
</reference>
<dbReference type="GO" id="GO:0031720">
    <property type="term" value="F:haptoglobin binding"/>
    <property type="evidence" value="ECO:0007669"/>
    <property type="project" value="TreeGrafter"/>
</dbReference>
<accession>A0AAQ4RBV6</accession>
<proteinExistence type="inferred from homology"/>
<dbReference type="GO" id="GO:0019825">
    <property type="term" value="F:oxygen binding"/>
    <property type="evidence" value="ECO:0007669"/>
    <property type="project" value="InterPro"/>
</dbReference>
<feature type="region of interest" description="Disordered" evidence="8">
    <location>
        <begin position="101"/>
        <end position="167"/>
    </location>
</feature>
<dbReference type="GO" id="GO:0043177">
    <property type="term" value="F:organic acid binding"/>
    <property type="evidence" value="ECO:0007669"/>
    <property type="project" value="TreeGrafter"/>
</dbReference>
<dbReference type="InterPro" id="IPR009050">
    <property type="entry name" value="Globin-like_sf"/>
</dbReference>
<feature type="region of interest" description="Disordered" evidence="8">
    <location>
        <begin position="73"/>
        <end position="92"/>
    </location>
</feature>
<keyword evidence="5" id="KW-0479">Metal-binding</keyword>
<evidence type="ECO:0000256" key="2">
    <source>
        <dbReference type="ARBA" id="ARBA00022448"/>
    </source>
</evidence>
<keyword evidence="6" id="KW-0408">Iron</keyword>
<dbReference type="PANTHER" id="PTHR11442:SF7">
    <property type="entry name" value="HEMOGLOBIN SUBUNIT EPSILON"/>
    <property type="match status" value="1"/>
</dbReference>
<dbReference type="PROSITE" id="PS01033">
    <property type="entry name" value="GLOBIN"/>
    <property type="match status" value="1"/>
</dbReference>
<keyword evidence="3 7" id="KW-0349">Heme</keyword>
<dbReference type="InterPro" id="IPR050056">
    <property type="entry name" value="Hemoglobin_oxygen_transport"/>
</dbReference>
<feature type="compositionally biased region" description="Basic and acidic residues" evidence="8">
    <location>
        <begin position="126"/>
        <end position="151"/>
    </location>
</feature>
<dbReference type="PRINTS" id="PR00814">
    <property type="entry name" value="BETAHAEM"/>
</dbReference>
<sequence length="204" mass="22698">MVVWTDFERSTIQDIFSKMDYEVVGPAALTRCLIVYPWTQRYFGNFGNLYNAAAIMGNPMVAKHGTTILHGLDRGGGPCSSHQVSHRLPLDSEVFRQLRKPLQRRRDHGKSDGCKTRHHNPPRPGPRCEEHGRPQDNLRRAERAALRETARGPRQLQAPLRLPDHRGGCSVGQSLHCRGPGSFPEVPGRGGVLPGKTVPLESCN</sequence>
<dbReference type="Proteomes" id="UP000007635">
    <property type="component" value="Chromosome XI"/>
</dbReference>
<reference evidence="10" key="2">
    <citation type="submission" date="2025-08" db="UniProtKB">
        <authorList>
            <consortium name="Ensembl"/>
        </authorList>
    </citation>
    <scope>IDENTIFICATION</scope>
</reference>
<dbReference type="GO" id="GO:0042744">
    <property type="term" value="P:hydrogen peroxide catabolic process"/>
    <property type="evidence" value="ECO:0007669"/>
    <property type="project" value="TreeGrafter"/>
</dbReference>
<evidence type="ECO:0000313" key="11">
    <source>
        <dbReference type="Proteomes" id="UP000007635"/>
    </source>
</evidence>
<dbReference type="Ensembl" id="ENSGACT00000047450.1">
    <property type="protein sequence ID" value="ENSGACP00000060097.1"/>
    <property type="gene ID" value="ENSGACG00000026309.1"/>
</dbReference>
<dbReference type="GeneTree" id="ENSGT00940000157809"/>
<evidence type="ECO:0000256" key="1">
    <source>
        <dbReference type="ARBA" id="ARBA00008705"/>
    </source>
</evidence>
<dbReference type="GO" id="GO:0072562">
    <property type="term" value="C:blood microparticle"/>
    <property type="evidence" value="ECO:0007669"/>
    <property type="project" value="TreeGrafter"/>
</dbReference>
<evidence type="ECO:0000256" key="3">
    <source>
        <dbReference type="ARBA" id="ARBA00022617"/>
    </source>
</evidence>
<organism evidence="10 11">
    <name type="scientific">Gasterosteus aculeatus aculeatus</name>
    <name type="common">three-spined stickleback</name>
    <dbReference type="NCBI Taxonomy" id="481459"/>
    <lineage>
        <taxon>Eukaryota</taxon>
        <taxon>Metazoa</taxon>
        <taxon>Chordata</taxon>
        <taxon>Craniata</taxon>
        <taxon>Vertebrata</taxon>
        <taxon>Euteleostomi</taxon>
        <taxon>Actinopterygii</taxon>
        <taxon>Neopterygii</taxon>
        <taxon>Teleostei</taxon>
        <taxon>Neoteleostei</taxon>
        <taxon>Acanthomorphata</taxon>
        <taxon>Eupercaria</taxon>
        <taxon>Perciformes</taxon>
        <taxon>Cottioidei</taxon>
        <taxon>Gasterosteales</taxon>
        <taxon>Gasterosteidae</taxon>
        <taxon>Gasterosteus</taxon>
    </lineage>
</organism>
<reference evidence="10 11" key="1">
    <citation type="journal article" date="2021" name="G3 (Bethesda)">
        <title>Improved contiguity of the threespine stickleback genome using long-read sequencing.</title>
        <authorList>
            <person name="Nath S."/>
            <person name="Shaw D.E."/>
            <person name="White M.A."/>
        </authorList>
    </citation>
    <scope>NUCLEOTIDE SEQUENCE [LARGE SCALE GENOMIC DNA]</scope>
    <source>
        <strain evidence="10 11">Lake Benthic</strain>
    </source>
</reference>
<evidence type="ECO:0000313" key="10">
    <source>
        <dbReference type="Ensembl" id="ENSGACP00000060097.1"/>
    </source>
</evidence>
<dbReference type="GO" id="GO:0005344">
    <property type="term" value="F:oxygen carrier activity"/>
    <property type="evidence" value="ECO:0007669"/>
    <property type="project" value="UniProtKB-KW"/>
</dbReference>
<dbReference type="InterPro" id="IPR000971">
    <property type="entry name" value="Globin"/>
</dbReference>
<dbReference type="InterPro" id="IPR002337">
    <property type="entry name" value="Hemoglobin_b"/>
</dbReference>
<protein>
    <recommendedName>
        <fullName evidence="9">Globin domain-containing protein</fullName>
    </recommendedName>
</protein>
<evidence type="ECO:0000256" key="4">
    <source>
        <dbReference type="ARBA" id="ARBA00022621"/>
    </source>
</evidence>
<dbReference type="GO" id="GO:0031838">
    <property type="term" value="C:haptoglobin-hemoglobin complex"/>
    <property type="evidence" value="ECO:0007669"/>
    <property type="project" value="TreeGrafter"/>
</dbReference>
<dbReference type="AlphaFoldDB" id="A0AAQ4RBV6"/>
<evidence type="ECO:0000256" key="6">
    <source>
        <dbReference type="ARBA" id="ARBA00023004"/>
    </source>
</evidence>
<dbReference type="PANTHER" id="PTHR11442">
    <property type="entry name" value="HEMOGLOBIN FAMILY MEMBER"/>
    <property type="match status" value="1"/>
</dbReference>
<feature type="domain" description="Globin" evidence="9">
    <location>
        <begin position="3"/>
        <end position="119"/>
    </location>
</feature>
<dbReference type="GO" id="GO:0004601">
    <property type="term" value="F:peroxidase activity"/>
    <property type="evidence" value="ECO:0007669"/>
    <property type="project" value="TreeGrafter"/>
</dbReference>
<dbReference type="GO" id="GO:0046872">
    <property type="term" value="F:metal ion binding"/>
    <property type="evidence" value="ECO:0007669"/>
    <property type="project" value="UniProtKB-KW"/>
</dbReference>
<evidence type="ECO:0000256" key="7">
    <source>
        <dbReference type="RuleBase" id="RU000356"/>
    </source>
</evidence>
<feature type="region of interest" description="Disordered" evidence="8">
    <location>
        <begin position="180"/>
        <end position="204"/>
    </location>
</feature>
<dbReference type="Pfam" id="PF00042">
    <property type="entry name" value="Globin"/>
    <property type="match status" value="1"/>
</dbReference>
<dbReference type="SUPFAM" id="SSF46458">
    <property type="entry name" value="Globin-like"/>
    <property type="match status" value="1"/>
</dbReference>
<dbReference type="GO" id="GO:0005833">
    <property type="term" value="C:hemoglobin complex"/>
    <property type="evidence" value="ECO:0007669"/>
    <property type="project" value="InterPro"/>
</dbReference>
<evidence type="ECO:0000256" key="8">
    <source>
        <dbReference type="SAM" id="MobiDB-lite"/>
    </source>
</evidence>
<keyword evidence="2 7" id="KW-0813">Transport</keyword>
<evidence type="ECO:0000259" key="9">
    <source>
        <dbReference type="PROSITE" id="PS01033"/>
    </source>
</evidence>
<comment type="similarity">
    <text evidence="1 7">Belongs to the globin family.</text>
</comment>
<dbReference type="GO" id="GO:0020037">
    <property type="term" value="F:heme binding"/>
    <property type="evidence" value="ECO:0007669"/>
    <property type="project" value="InterPro"/>
</dbReference>
<evidence type="ECO:0000256" key="5">
    <source>
        <dbReference type="ARBA" id="ARBA00022723"/>
    </source>
</evidence>